<organism evidence="3 4">
    <name type="scientific">Mortierella hygrophila</name>
    <dbReference type="NCBI Taxonomy" id="979708"/>
    <lineage>
        <taxon>Eukaryota</taxon>
        <taxon>Fungi</taxon>
        <taxon>Fungi incertae sedis</taxon>
        <taxon>Mucoromycota</taxon>
        <taxon>Mortierellomycotina</taxon>
        <taxon>Mortierellomycetes</taxon>
        <taxon>Mortierellales</taxon>
        <taxon>Mortierellaceae</taxon>
        <taxon>Mortierella</taxon>
    </lineage>
</organism>
<keyword evidence="1" id="KW-0175">Coiled coil</keyword>
<evidence type="ECO:0000256" key="2">
    <source>
        <dbReference type="SAM" id="MobiDB-lite"/>
    </source>
</evidence>
<feature type="region of interest" description="Disordered" evidence="2">
    <location>
        <begin position="206"/>
        <end position="227"/>
    </location>
</feature>
<feature type="compositionally biased region" description="Acidic residues" evidence="2">
    <location>
        <begin position="20"/>
        <end position="43"/>
    </location>
</feature>
<evidence type="ECO:0000313" key="4">
    <source>
        <dbReference type="Proteomes" id="UP000723463"/>
    </source>
</evidence>
<name>A0A9P6EX06_9FUNG</name>
<comment type="caution">
    <text evidence="3">The sequence shown here is derived from an EMBL/GenBank/DDBJ whole genome shotgun (WGS) entry which is preliminary data.</text>
</comment>
<dbReference type="Proteomes" id="UP000723463">
    <property type="component" value="Unassembled WGS sequence"/>
</dbReference>
<reference evidence="3" key="1">
    <citation type="journal article" date="2020" name="Fungal Divers.">
        <title>Resolving the Mortierellaceae phylogeny through synthesis of multi-gene phylogenetics and phylogenomics.</title>
        <authorList>
            <person name="Vandepol N."/>
            <person name="Liber J."/>
            <person name="Desiro A."/>
            <person name="Na H."/>
            <person name="Kennedy M."/>
            <person name="Barry K."/>
            <person name="Grigoriev I.V."/>
            <person name="Miller A.N."/>
            <person name="O'Donnell K."/>
            <person name="Stajich J.E."/>
            <person name="Bonito G."/>
        </authorList>
    </citation>
    <scope>NUCLEOTIDE SEQUENCE</scope>
    <source>
        <strain evidence="3">NRRL 2591</strain>
    </source>
</reference>
<dbReference type="AlphaFoldDB" id="A0A9P6EX06"/>
<protein>
    <submittedName>
        <fullName evidence="3">Uncharacterized protein</fullName>
    </submittedName>
</protein>
<proteinExistence type="predicted"/>
<evidence type="ECO:0000313" key="3">
    <source>
        <dbReference type="EMBL" id="KAF9537877.1"/>
    </source>
</evidence>
<sequence length="361" mass="41009">MLPFEDPDDWEKLNEQVVVSEDEGTATDDDDERDDDNTDDDDNGGARFSALRFKQDFSNQRSVYLACLFLAGRLPDMMFPAEEKSEKFSIARESKGFKALARELSRREPTLRKLTGVALWSMYTRLIKAYGELDKVLQFETGGLFQPSNLSEIVKTIYDLHNEYDAKRKQTTTERTQERQRAATEYAALNAESVEDCMATLATRQARRREASEEAIDQAIPPISSHSQATLARPLTSTVHGAPSSSSAYSQSSISTLSTIQQSLVAALEHASQKYDTLLSVHNKLRADFEEFQEQIDNKKLDASILRLQQTTKKSNAEAEDMDKLLTDANHDIKVLKRKMTDMEEKLDDFIDSIRNEKRRK</sequence>
<feature type="coiled-coil region" evidence="1">
    <location>
        <begin position="282"/>
        <end position="360"/>
    </location>
</feature>
<feature type="region of interest" description="Disordered" evidence="2">
    <location>
        <begin position="1"/>
        <end position="43"/>
    </location>
</feature>
<evidence type="ECO:0000256" key="1">
    <source>
        <dbReference type="SAM" id="Coils"/>
    </source>
</evidence>
<gene>
    <name evidence="3" type="ORF">EC957_007542</name>
</gene>
<accession>A0A9P6EX06</accession>
<dbReference type="EMBL" id="JAAAXW010000354">
    <property type="protein sequence ID" value="KAF9537877.1"/>
    <property type="molecule type" value="Genomic_DNA"/>
</dbReference>
<keyword evidence="4" id="KW-1185">Reference proteome</keyword>